<dbReference type="Proteomes" id="UP000321685">
    <property type="component" value="Unassembled WGS sequence"/>
</dbReference>
<comment type="caution">
    <text evidence="6">The sequence shown here is derived from an EMBL/GenBank/DDBJ whole genome shotgun (WGS) entry which is preliminary data.</text>
</comment>
<sequence length="504" mass="57991">MLSPPVTKSGLGKDPIMPQLKREEWFDLGRKLDWTPEYVSREDLFPEFATDASALPAEVWEEWDEPYKVSYREYVDIQRQKDEGLYGVKTAVGRSRYIEGADPRWRAIVKEHYGVVALAEYFAGLSEAKLARFAPSAAWRTVATLGMLDEIRHGQLQLFFPHSYVRQDEQFDWAHKMFHTNEWGAIAARSLFSDLFLAGTAVDAAIAETFVFETAFTNLQFLGMASDALKAGDVEFSSLLQSIQTDEARHSQQGAAVIEVLRKHDPDHAQYIVDKSVWRTWKVFALLTGMGMDYYMPIEHRRHSFKEFMEDMILDQFSKYMLDAGMQLPWYWDQLIDEVDNFHHSMHLGSWTYRPTLWWDPAAGVSPEEREWLASKYPTWERNWGRKWDVITANARAGREDLTLPSTLPVTCNLCHLPMTVWSDEAAPLRLVRRGGRTYRFCSDPCQWIFEQEPEKYLGHEALADRFVTGQIQPPDLNGALGYMGITPEIAGKDALDYAWARGA</sequence>
<dbReference type="EC" id="1.14.13.227" evidence="1"/>
<dbReference type="Pfam" id="PF04945">
    <property type="entry name" value="YHS"/>
    <property type="match status" value="1"/>
</dbReference>
<name>A0A511DK53_9PSEU</name>
<evidence type="ECO:0000256" key="2">
    <source>
        <dbReference type="ARBA" id="ARBA00023002"/>
    </source>
</evidence>
<dbReference type="InterPro" id="IPR009078">
    <property type="entry name" value="Ferritin-like_SF"/>
</dbReference>
<evidence type="ECO:0000256" key="4">
    <source>
        <dbReference type="ARBA" id="ARBA00048941"/>
    </source>
</evidence>
<dbReference type="GO" id="GO:0004497">
    <property type="term" value="F:monooxygenase activity"/>
    <property type="evidence" value="ECO:0007669"/>
    <property type="project" value="UniProtKB-KW"/>
</dbReference>
<accession>A0A511DK53</accession>
<dbReference type="Gene3D" id="1.10.620.20">
    <property type="entry name" value="Ribonucleotide Reductase, subunit A"/>
    <property type="match status" value="1"/>
</dbReference>
<comment type="catalytic activity">
    <reaction evidence="4">
        <text>propane + NADH + O2 + H(+) = propan-2-ol + NAD(+) + H2O</text>
        <dbReference type="Rhea" id="RHEA:49992"/>
        <dbReference type="ChEBI" id="CHEBI:15377"/>
        <dbReference type="ChEBI" id="CHEBI:15378"/>
        <dbReference type="ChEBI" id="CHEBI:15379"/>
        <dbReference type="ChEBI" id="CHEBI:17824"/>
        <dbReference type="ChEBI" id="CHEBI:32879"/>
        <dbReference type="ChEBI" id="CHEBI:57540"/>
        <dbReference type="ChEBI" id="CHEBI:57945"/>
        <dbReference type="EC" id="1.14.13.227"/>
    </reaction>
</comment>
<protein>
    <recommendedName>
        <fullName evidence="1">propane 2-monooxygenase</fullName>
        <ecNumber evidence="1">1.14.13.227</ecNumber>
    </recommendedName>
</protein>
<dbReference type="SUPFAM" id="SSF47240">
    <property type="entry name" value="Ferritin-like"/>
    <property type="match status" value="1"/>
</dbReference>
<dbReference type="InterPro" id="IPR007029">
    <property type="entry name" value="YHS_dom"/>
</dbReference>
<keyword evidence="7" id="KW-1185">Reference proteome</keyword>
<evidence type="ECO:0000256" key="3">
    <source>
        <dbReference type="ARBA" id="ARBA00023033"/>
    </source>
</evidence>
<dbReference type="AlphaFoldDB" id="A0A511DK53"/>
<keyword evidence="2" id="KW-0560">Oxidoreductase</keyword>
<dbReference type="Pfam" id="PF02332">
    <property type="entry name" value="Phenol_Hydrox"/>
    <property type="match status" value="1"/>
</dbReference>
<dbReference type="InterPro" id="IPR003430">
    <property type="entry name" value="Phenol_Hydrox"/>
</dbReference>
<proteinExistence type="predicted"/>
<dbReference type="InterPro" id="IPR012348">
    <property type="entry name" value="RNR-like"/>
</dbReference>
<dbReference type="EMBL" id="BJVJ01000040">
    <property type="protein sequence ID" value="GEL24807.1"/>
    <property type="molecule type" value="Genomic_DNA"/>
</dbReference>
<organism evidence="6 7">
    <name type="scientific">Pseudonocardia sulfidoxydans NBRC 16205</name>
    <dbReference type="NCBI Taxonomy" id="1223511"/>
    <lineage>
        <taxon>Bacteria</taxon>
        <taxon>Bacillati</taxon>
        <taxon>Actinomycetota</taxon>
        <taxon>Actinomycetes</taxon>
        <taxon>Pseudonocardiales</taxon>
        <taxon>Pseudonocardiaceae</taxon>
        <taxon>Pseudonocardia</taxon>
    </lineage>
</organism>
<reference evidence="6 7" key="1">
    <citation type="submission" date="2019-07" db="EMBL/GenBank/DDBJ databases">
        <title>Whole genome shotgun sequence of Pseudonocardia sulfidoxydans NBRC 16205.</title>
        <authorList>
            <person name="Hosoyama A."/>
            <person name="Uohara A."/>
            <person name="Ohji S."/>
            <person name="Ichikawa N."/>
        </authorList>
    </citation>
    <scope>NUCLEOTIDE SEQUENCE [LARGE SCALE GENOMIC DNA]</scope>
    <source>
        <strain evidence="6 7">NBRC 16205</strain>
    </source>
</reference>
<evidence type="ECO:0000313" key="7">
    <source>
        <dbReference type="Proteomes" id="UP000321685"/>
    </source>
</evidence>
<evidence type="ECO:0000256" key="1">
    <source>
        <dbReference type="ARBA" id="ARBA00012710"/>
    </source>
</evidence>
<keyword evidence="3 6" id="KW-0503">Monooxygenase</keyword>
<evidence type="ECO:0000313" key="6">
    <source>
        <dbReference type="EMBL" id="GEL24807.1"/>
    </source>
</evidence>
<evidence type="ECO:0000259" key="5">
    <source>
        <dbReference type="Pfam" id="PF04945"/>
    </source>
</evidence>
<gene>
    <name evidence="6" type="primary">mphN</name>
    <name evidence="6" type="ORF">PSU4_37610</name>
</gene>
<feature type="domain" description="YHS" evidence="5">
    <location>
        <begin position="432"/>
        <end position="460"/>
    </location>
</feature>